<protein>
    <submittedName>
        <fullName evidence="2">Putative distal long tail fiber assembly catalyst</fullName>
    </submittedName>
</protein>
<feature type="domain" description="Phage tail fibre adhesin Gp38 N-terminal" evidence="1">
    <location>
        <begin position="1"/>
        <end position="42"/>
    </location>
</feature>
<dbReference type="Proteomes" id="UP000595879">
    <property type="component" value="Genome"/>
</dbReference>
<organism evidence="2 3">
    <name type="scientific">Cronobacter phage vB_CsaM_SemperBestia</name>
    <dbReference type="NCBI Taxonomy" id="2777353"/>
    <lineage>
        <taxon>Viruses</taxon>
        <taxon>Duplodnaviria</taxon>
        <taxon>Heunggongvirae</taxon>
        <taxon>Uroviricota</taxon>
        <taxon>Caudoviricetes</taxon>
        <taxon>Pantevenvirales</taxon>
        <taxon>Straboviridae</taxon>
        <taxon>Pseudotevenvirus</taxon>
        <taxon>Pseudotevenvirus leb</taxon>
    </lineage>
</organism>
<dbReference type="InterPro" id="IPR048291">
    <property type="entry name" value="Gp38_N"/>
</dbReference>
<proteinExistence type="predicted"/>
<reference evidence="2 3" key="1">
    <citation type="submission" date="2020-09" db="EMBL/GenBank/DDBJ databases">
        <authorList>
            <person name="Reed H.X."/>
            <person name="Ayers H."/>
            <person name="Chronis L."/>
            <person name="Gaertner R."/>
            <person name="Thompson D."/>
            <person name="Newey C."/>
            <person name="Breakwell D.P."/>
            <person name="Grose J.H."/>
        </authorList>
    </citation>
    <scope>NUCLEOTIDE SEQUENCE [LARGE SCALE GENOMIC DNA]</scope>
</reference>
<evidence type="ECO:0000313" key="2">
    <source>
        <dbReference type="EMBL" id="QPX76620.1"/>
    </source>
</evidence>
<accession>A0A7T3NBF1</accession>
<dbReference type="Pfam" id="PF21721">
    <property type="entry name" value="Gp38_N"/>
    <property type="match status" value="1"/>
</dbReference>
<name>A0A7T3NBF1_9CAUD</name>
<dbReference type="EMBL" id="MW021756">
    <property type="protein sequence ID" value="QPX76620.1"/>
    <property type="molecule type" value="Genomic_DNA"/>
</dbReference>
<evidence type="ECO:0000259" key="1">
    <source>
        <dbReference type="Pfam" id="PF21721"/>
    </source>
</evidence>
<evidence type="ECO:0000313" key="3">
    <source>
        <dbReference type="Proteomes" id="UP000595879"/>
    </source>
</evidence>
<sequence length="172" mass="19096">MAIVGVPGWIGSSAVDETGERWMAQAGAKVRLTTPFWMSQMAGQSVYNINFTVYERYYNNNRYRGQWGVGWYSPYSKPSGYPAVDGSFNGNAFGTVVASQSTPDISVITIQNGPAVNLRLTMDDGGVFDFDNNGRIHDGYRQYQVVSSQATRWYDYLNARTGQNSSGLVTQR</sequence>